<dbReference type="InterPro" id="IPR006062">
    <property type="entry name" value="His_biosynth"/>
</dbReference>
<evidence type="ECO:0000256" key="2">
    <source>
        <dbReference type="ARBA" id="ARBA00005133"/>
    </source>
</evidence>
<reference evidence="16 19" key="5">
    <citation type="submission" date="2017-05" db="EMBL/GenBank/DDBJ databases">
        <title>The Genome Sequence of Candida krusei Ckrusei653.</title>
        <authorList>
            <person name="Cuomo C."/>
            <person name="Forche A."/>
            <person name="Young S."/>
            <person name="Abouelleil A."/>
            <person name="Cao P."/>
            <person name="Chapman S."/>
            <person name="Cusick C."/>
            <person name="Shea T."/>
            <person name="Nusbaum C."/>
            <person name="Birren B."/>
        </authorList>
    </citation>
    <scope>NUCLEOTIDE SEQUENCE [LARGE SCALE GENOMIC DNA]</scope>
    <source>
        <strain evidence="16 19">Ckrusei653</strain>
    </source>
</reference>
<comment type="similarity">
    <text evidence="3 11">Belongs to the HisA/HisF family.</text>
</comment>
<organism evidence="14 17">
    <name type="scientific">Pichia kudriavzevii</name>
    <name type="common">Yeast</name>
    <name type="synonym">Issatchenkia orientalis</name>
    <dbReference type="NCBI Taxonomy" id="4909"/>
    <lineage>
        <taxon>Eukaryota</taxon>
        <taxon>Fungi</taxon>
        <taxon>Dikarya</taxon>
        <taxon>Ascomycota</taxon>
        <taxon>Saccharomycotina</taxon>
        <taxon>Pichiomycetes</taxon>
        <taxon>Pichiales</taxon>
        <taxon>Pichiaceae</taxon>
        <taxon>Pichia</taxon>
    </lineage>
</organism>
<evidence type="ECO:0000256" key="3">
    <source>
        <dbReference type="ARBA" id="ARBA00009667"/>
    </source>
</evidence>
<evidence type="ECO:0000313" key="15">
    <source>
        <dbReference type="EMBL" id="ONH72732.1"/>
    </source>
</evidence>
<reference evidence="14" key="2">
    <citation type="submission" date="2014-08" db="EMBL/GenBank/DDBJ databases">
        <title>Exploiting Issatchenkia orientalis SD108 for Succinic Acid Production.</title>
        <authorList>
            <person name="Xiao H."/>
            <person name="Shao Z."/>
            <person name="Jiang Y."/>
            <person name="Dole S."/>
            <person name="Zhao H."/>
        </authorList>
    </citation>
    <scope>NUCLEOTIDE SEQUENCE [LARGE SCALE GENOMIC DNA]</scope>
    <source>
        <strain evidence="14">SD108</strain>
    </source>
</reference>
<dbReference type="STRING" id="4909.A0A099NXR6"/>
<dbReference type="PANTHER" id="PTHR43090:SF2">
    <property type="entry name" value="1-(5-PHOSPHORIBOSYL)-5-[(5-PHOSPHORIBOSYLAMINO)METHYLIDENEAMINO] IMIDAZOLE-4-CARBOXAMIDE ISOMERASE"/>
    <property type="match status" value="1"/>
</dbReference>
<evidence type="ECO:0000256" key="4">
    <source>
        <dbReference type="ARBA" id="ARBA00012550"/>
    </source>
</evidence>
<evidence type="ECO:0000256" key="10">
    <source>
        <dbReference type="ARBA" id="ARBA00031376"/>
    </source>
</evidence>
<name>A0A099NXR6_PICKU</name>
<evidence type="ECO:0000313" key="17">
    <source>
        <dbReference type="Proteomes" id="UP000029867"/>
    </source>
</evidence>
<dbReference type="PANTHER" id="PTHR43090">
    <property type="entry name" value="1-(5-PHOSPHORIBOSYL)-5-[(5-PHOSPHORIBOSYLAMINO)METHYLIDENEAMINO] IMIDAZOLE-4-CARBOXAMIDE ISOMERASE"/>
    <property type="match status" value="1"/>
</dbReference>
<evidence type="ECO:0000256" key="1">
    <source>
        <dbReference type="ARBA" id="ARBA00000901"/>
    </source>
</evidence>
<dbReference type="InterPro" id="IPR011060">
    <property type="entry name" value="RibuloseP-bd_barrel"/>
</dbReference>
<evidence type="ECO:0000256" key="11">
    <source>
        <dbReference type="RuleBase" id="RU003657"/>
    </source>
</evidence>
<dbReference type="EMBL" id="NHMM01000002">
    <property type="protein sequence ID" value="OUT22940.1"/>
    <property type="molecule type" value="Genomic_DNA"/>
</dbReference>
<evidence type="ECO:0000256" key="5">
    <source>
        <dbReference type="ARBA" id="ARBA00018464"/>
    </source>
</evidence>
<dbReference type="InterPro" id="IPR044524">
    <property type="entry name" value="Isoase_HisA-like"/>
</dbReference>
<dbReference type="GO" id="GO:0000162">
    <property type="term" value="P:L-tryptophan biosynthetic process"/>
    <property type="evidence" value="ECO:0007669"/>
    <property type="project" value="TreeGrafter"/>
</dbReference>
<dbReference type="InterPro" id="IPR011858">
    <property type="entry name" value="His6/HISN3"/>
</dbReference>
<dbReference type="SUPFAM" id="SSF51366">
    <property type="entry name" value="Ribulose-phoshate binding barrel"/>
    <property type="match status" value="1"/>
</dbReference>
<evidence type="ECO:0000313" key="13">
    <source>
        <dbReference type="EMBL" id="AWU73439.1"/>
    </source>
</evidence>
<evidence type="ECO:0000256" key="9">
    <source>
        <dbReference type="ARBA" id="ARBA00030547"/>
    </source>
</evidence>
<comment type="subcellular location">
    <subcellularLocation>
        <location evidence="12">Cytoplasm</location>
    </subcellularLocation>
</comment>
<dbReference type="Proteomes" id="UP000029867">
    <property type="component" value="Unassembled WGS sequence"/>
</dbReference>
<dbReference type="Proteomes" id="UP000189274">
    <property type="component" value="Unassembled WGS sequence"/>
</dbReference>
<dbReference type="NCBIfam" id="TIGR02129">
    <property type="entry name" value="hisA_euk"/>
    <property type="match status" value="1"/>
</dbReference>
<evidence type="ECO:0000313" key="20">
    <source>
        <dbReference type="Proteomes" id="UP000249293"/>
    </source>
</evidence>
<dbReference type="EC" id="5.3.1.16" evidence="4 12"/>
<dbReference type="GO" id="GO:0005737">
    <property type="term" value="C:cytoplasm"/>
    <property type="evidence" value="ECO:0007669"/>
    <property type="project" value="UniProtKB-SubCell"/>
</dbReference>
<keyword evidence="8 12" id="KW-0413">Isomerase</keyword>
<gene>
    <name evidence="15" type="ORF">BOH78_3644</name>
    <name evidence="13" type="ORF">C5L36_0A00510</name>
    <name evidence="16" type="ORF">CAS74_001241</name>
    <name evidence="14" type="ORF">JL09_g4177</name>
</gene>
<dbReference type="AlphaFoldDB" id="A0A099NXR6"/>
<comment type="pathway">
    <text evidence="2 12">Amino-acid biosynthesis; L-histidine biosynthesis; L-histidine from 5-phospho-alpha-D-ribose 1-diphosphate: step 4/9.</text>
</comment>
<dbReference type="SMR" id="A0A099NXR6"/>
<keyword evidence="12" id="KW-0963">Cytoplasm</keyword>
<evidence type="ECO:0000313" key="19">
    <source>
        <dbReference type="Proteomes" id="UP000195871"/>
    </source>
</evidence>
<dbReference type="HOGENOM" id="CLU_065050_0_0_1"/>
<dbReference type="VEuPathDB" id="FungiDB:C5L36_0A00510"/>
<evidence type="ECO:0000256" key="7">
    <source>
        <dbReference type="ARBA" id="ARBA00023102"/>
    </source>
</evidence>
<dbReference type="Proteomes" id="UP000195871">
    <property type="component" value="Unassembled WGS sequence"/>
</dbReference>
<dbReference type="FunFam" id="3.20.20.70:FF:000110">
    <property type="entry name" value="1-(5-phosphoribosyl)-5-[(5-phosphoribosylamino)methylideneamino] imidazole-4-carboxamide isomerase, chloroplastic"/>
    <property type="match status" value="1"/>
</dbReference>
<dbReference type="EMBL" id="CP028773">
    <property type="protein sequence ID" value="AWU73439.1"/>
    <property type="molecule type" value="Genomic_DNA"/>
</dbReference>
<keyword evidence="6 11" id="KW-0028">Amino-acid biosynthesis</keyword>
<dbReference type="EMBL" id="MQVM01000019">
    <property type="protein sequence ID" value="ONH72732.1"/>
    <property type="molecule type" value="Genomic_DNA"/>
</dbReference>
<comment type="catalytic activity">
    <reaction evidence="1 12">
        <text>1-(5-phospho-beta-D-ribosyl)-5-[(5-phospho-beta-D-ribosylamino)methylideneamino]imidazole-4-carboxamide = 5-[(5-phospho-1-deoxy-D-ribulos-1-ylimino)methylamino]-1-(5-phospho-beta-D-ribosyl)imidazole-4-carboxamide</text>
        <dbReference type="Rhea" id="RHEA:15469"/>
        <dbReference type="ChEBI" id="CHEBI:58435"/>
        <dbReference type="ChEBI" id="CHEBI:58525"/>
        <dbReference type="EC" id="5.3.1.16"/>
    </reaction>
</comment>
<evidence type="ECO:0000256" key="12">
    <source>
        <dbReference type="RuleBase" id="RU364022"/>
    </source>
</evidence>
<keyword evidence="7 11" id="KW-0368">Histidine biosynthesis</keyword>
<reference evidence="18" key="3">
    <citation type="journal article" date="2017" name="Genome Announc.">
        <title>Genome sequences of Cyberlindnera fabianii 65, Pichia kudriavzevii 129, and Saccharomyces cerevisiae 131 isolated from fermented masau fruits in Zimbabwe.</title>
        <authorList>
            <person name="van Rijswijck I.M.H."/>
            <person name="Derks M.F.L."/>
            <person name="Abee T."/>
            <person name="de Ridder D."/>
            <person name="Smid E.J."/>
        </authorList>
    </citation>
    <scope>NUCLEOTIDE SEQUENCE [LARGE SCALE GENOMIC DNA]</scope>
    <source>
        <strain evidence="18">129</strain>
    </source>
</reference>
<reference evidence="17" key="1">
    <citation type="journal article" date="2014" name="Microb. Cell Fact.">
        <title>Exploiting Issatchenkia orientalis SD108 for succinic acid production.</title>
        <authorList>
            <person name="Xiao H."/>
            <person name="Shao Z."/>
            <person name="Jiang Y."/>
            <person name="Dole S."/>
            <person name="Zhao H."/>
        </authorList>
    </citation>
    <scope>NUCLEOTIDE SEQUENCE [LARGE SCALE GENOMIC DNA]</scope>
    <source>
        <strain evidence="17">SD108</strain>
    </source>
</reference>
<dbReference type="UniPathway" id="UPA00031">
    <property type="reaction ID" value="UER00009"/>
</dbReference>
<dbReference type="InterPro" id="IPR013785">
    <property type="entry name" value="Aldolase_TIM"/>
</dbReference>
<protein>
    <recommendedName>
        <fullName evidence="5 12">1-(5-phosphoribosyl)-5-[(5-phosphoribosylamino)methylideneamino] imidazole-4-carboxamide isomerase</fullName>
        <ecNumber evidence="4 12">5.3.1.16</ecNumber>
    </recommendedName>
    <alternativeName>
        <fullName evidence="10 12">5-proFAR isomerase</fullName>
    </alternativeName>
    <alternativeName>
        <fullName evidence="9 12">Phosphoribosylformimino-5-aminoimidazole carboxamide ribotide isomerase</fullName>
    </alternativeName>
</protein>
<dbReference type="Gene3D" id="3.20.20.70">
    <property type="entry name" value="Aldolase class I"/>
    <property type="match status" value="1"/>
</dbReference>
<evidence type="ECO:0000256" key="8">
    <source>
        <dbReference type="ARBA" id="ARBA00023235"/>
    </source>
</evidence>
<dbReference type="GO" id="GO:0000105">
    <property type="term" value="P:L-histidine biosynthetic process"/>
    <property type="evidence" value="ECO:0007669"/>
    <property type="project" value="UniProtKB-UniPathway"/>
</dbReference>
<reference evidence="13 20" key="6">
    <citation type="submission" date="2018-06" db="EMBL/GenBank/DDBJ databases">
        <title>Population genomics shows no distinction between pathogenic Candida krusei and environmental Pichia kudriavzevii: One species, four names.</title>
        <authorList>
            <person name="Douglass A.P."/>
            <person name="Offei B."/>
            <person name="Braun-Galleani S."/>
            <person name="Coughlan A.Y."/>
            <person name="Martos A."/>
            <person name="Ortiz-Merino R.A."/>
            <person name="Byrne K.P."/>
            <person name="Wolfe K.H."/>
        </authorList>
    </citation>
    <scope>NUCLEOTIDE SEQUENCE [LARGE SCALE GENOMIC DNA]</scope>
    <source>
        <strain evidence="13 20">CBS573</strain>
    </source>
</reference>
<evidence type="ECO:0000313" key="14">
    <source>
        <dbReference type="EMBL" id="KGK36686.1"/>
    </source>
</evidence>
<evidence type="ECO:0000313" key="18">
    <source>
        <dbReference type="Proteomes" id="UP000189274"/>
    </source>
</evidence>
<dbReference type="CDD" id="cd04723">
    <property type="entry name" value="HisA_HisF"/>
    <property type="match status" value="1"/>
</dbReference>
<dbReference type="Pfam" id="PF00977">
    <property type="entry name" value="His_biosynth"/>
    <property type="match status" value="1"/>
</dbReference>
<dbReference type="Proteomes" id="UP000249293">
    <property type="component" value="Chromosome 1"/>
</dbReference>
<keyword evidence="20" id="KW-1185">Reference proteome</keyword>
<dbReference type="OrthoDB" id="446074at2759"/>
<evidence type="ECO:0000313" key="16">
    <source>
        <dbReference type="EMBL" id="OUT22940.1"/>
    </source>
</evidence>
<dbReference type="eggNOG" id="KOG3055">
    <property type="taxonomic scope" value="Eukaryota"/>
</dbReference>
<sequence>MTKYVGCIDLHDGQVKQIVGSTLTTDNNDLSTNFVSSHSPAYYAKLYKEHNIFGTHVIKLGSNRPNDEAAIEALSAWPGSLQIGGGINIDNCKEWIARGADKVIITSWLFPNGGLSWDRLKEISSAVGKEHLVVDVSCKRQTIDGADSWVVAMNKWQTLTNTTLSKELFHAMSEYTGEFLVHAADVEGLCQGIDEELVVKLGEWCSGLDVKIVYAGGARSLDDLQIVDKLSQGTVDLTYGSSLDIFGGDVKFQELVEWNKSH</sequence>
<dbReference type="EMBL" id="JQFK01000058">
    <property type="protein sequence ID" value="KGK36686.1"/>
    <property type="molecule type" value="Genomic_DNA"/>
</dbReference>
<proteinExistence type="inferred from homology"/>
<dbReference type="GO" id="GO:0003949">
    <property type="term" value="F:1-(5-phosphoribosyl)-5-[(5-phosphoribosylamino)methylideneamino]imidazole-4-carboxamide isomerase activity"/>
    <property type="evidence" value="ECO:0007669"/>
    <property type="project" value="UniProtKB-EC"/>
</dbReference>
<reference evidence="15" key="4">
    <citation type="submission" date="2017-01" db="EMBL/GenBank/DDBJ databases">
        <authorList>
            <person name="Mah S.A."/>
            <person name="Swanson W.J."/>
            <person name="Moy G.W."/>
            <person name="Vacquier V.D."/>
        </authorList>
    </citation>
    <scope>NUCLEOTIDE SEQUENCE [LARGE SCALE GENOMIC DNA]</scope>
    <source>
        <strain evidence="15">129</strain>
    </source>
</reference>
<accession>A0A099NXR6</accession>
<evidence type="ECO:0000256" key="6">
    <source>
        <dbReference type="ARBA" id="ARBA00022605"/>
    </source>
</evidence>